<proteinExistence type="predicted"/>
<sequence length="82" mass="9659">MAKRKIADNSTSTMVLNLSNNNRKQVHHAHHQHNTMKSRPIIFLLQNTSLTKGFVHKRWKILELDDDRDFLLKQNKMILGLQ</sequence>
<dbReference type="AlphaFoldDB" id="A0A540LM06"/>
<evidence type="ECO:0000313" key="1">
    <source>
        <dbReference type="EMBL" id="TQD87516.1"/>
    </source>
</evidence>
<dbReference type="Proteomes" id="UP000315295">
    <property type="component" value="Unassembled WGS sequence"/>
</dbReference>
<evidence type="ECO:0000313" key="2">
    <source>
        <dbReference type="Proteomes" id="UP000315295"/>
    </source>
</evidence>
<dbReference type="EMBL" id="VIEB01000534">
    <property type="protein sequence ID" value="TQD87516.1"/>
    <property type="molecule type" value="Genomic_DNA"/>
</dbReference>
<organism evidence="1 2">
    <name type="scientific">Malus baccata</name>
    <name type="common">Siberian crab apple</name>
    <name type="synonym">Pyrus baccata</name>
    <dbReference type="NCBI Taxonomy" id="106549"/>
    <lineage>
        <taxon>Eukaryota</taxon>
        <taxon>Viridiplantae</taxon>
        <taxon>Streptophyta</taxon>
        <taxon>Embryophyta</taxon>
        <taxon>Tracheophyta</taxon>
        <taxon>Spermatophyta</taxon>
        <taxon>Magnoliopsida</taxon>
        <taxon>eudicotyledons</taxon>
        <taxon>Gunneridae</taxon>
        <taxon>Pentapetalae</taxon>
        <taxon>rosids</taxon>
        <taxon>fabids</taxon>
        <taxon>Rosales</taxon>
        <taxon>Rosaceae</taxon>
        <taxon>Amygdaloideae</taxon>
        <taxon>Maleae</taxon>
        <taxon>Malus</taxon>
    </lineage>
</organism>
<protein>
    <submittedName>
        <fullName evidence="1">Uncharacterized protein</fullName>
    </submittedName>
</protein>
<keyword evidence="2" id="KW-1185">Reference proteome</keyword>
<reference evidence="1 2" key="1">
    <citation type="journal article" date="2019" name="G3 (Bethesda)">
        <title>Sequencing of a Wild Apple (Malus baccata) Genome Unravels the Differences Between Cultivated and Wild Apple Species Regarding Disease Resistance and Cold Tolerance.</title>
        <authorList>
            <person name="Chen X."/>
        </authorList>
    </citation>
    <scope>NUCLEOTIDE SEQUENCE [LARGE SCALE GENOMIC DNA]</scope>
    <source>
        <strain evidence="2">cv. Shandingzi</strain>
        <tissue evidence="1">Leaves</tissue>
    </source>
</reference>
<comment type="caution">
    <text evidence="1">The sequence shown here is derived from an EMBL/GenBank/DDBJ whole genome shotgun (WGS) entry which is preliminary data.</text>
</comment>
<accession>A0A540LM06</accession>
<gene>
    <name evidence="1" type="ORF">C1H46_026933</name>
</gene>
<name>A0A540LM06_MALBA</name>